<name>E3H892_ILYPC</name>
<dbReference type="InterPro" id="IPR041698">
    <property type="entry name" value="Methyltransf_25"/>
</dbReference>
<dbReference type="EMBL" id="CP002281">
    <property type="protein sequence ID" value="ADO81988.1"/>
    <property type="molecule type" value="Genomic_DNA"/>
</dbReference>
<dbReference type="HOGENOM" id="CLU_069129_5_2_0"/>
<proteinExistence type="predicted"/>
<keyword evidence="3" id="KW-0489">Methyltransferase</keyword>
<feature type="domain" description="Methyltransferase" evidence="2">
    <location>
        <begin position="40"/>
        <end position="133"/>
    </location>
</feature>
<dbReference type="OrthoDB" id="9811589at2"/>
<dbReference type="STRING" id="572544.Ilyop_0199"/>
<evidence type="ECO:0000313" key="4">
    <source>
        <dbReference type="Proteomes" id="UP000006875"/>
    </source>
</evidence>
<dbReference type="Gene3D" id="2.20.25.110">
    <property type="entry name" value="S-adenosyl-L-methionine-dependent methyltransferases"/>
    <property type="match status" value="1"/>
</dbReference>
<reference evidence="3 4" key="1">
    <citation type="journal article" date="2010" name="Stand. Genomic Sci.">
        <title>Complete genome sequence of Ilyobacter polytropus type strain (CuHbu1).</title>
        <authorList>
            <person name="Sikorski J."/>
            <person name="Chertkov O."/>
            <person name="Lapidus A."/>
            <person name="Nolan M."/>
            <person name="Lucas S."/>
            <person name="Del Rio T.G."/>
            <person name="Tice H."/>
            <person name="Cheng J.F."/>
            <person name="Tapia R."/>
            <person name="Han C."/>
            <person name="Goodwin L."/>
            <person name="Pitluck S."/>
            <person name="Liolios K."/>
            <person name="Ivanova N."/>
            <person name="Mavromatis K."/>
            <person name="Mikhailova N."/>
            <person name="Pati A."/>
            <person name="Chen A."/>
            <person name="Palaniappan K."/>
            <person name="Land M."/>
            <person name="Hauser L."/>
            <person name="Chang Y.J."/>
            <person name="Jeffries C.D."/>
            <person name="Brambilla E."/>
            <person name="Yasawong M."/>
            <person name="Rohde M."/>
            <person name="Pukall R."/>
            <person name="Spring S."/>
            <person name="Goker M."/>
            <person name="Woyke T."/>
            <person name="Bristow J."/>
            <person name="Eisen J.A."/>
            <person name="Markowitz V."/>
            <person name="Hugenholtz P."/>
            <person name="Kyrpides N.C."/>
            <person name="Klenk H.P."/>
        </authorList>
    </citation>
    <scope>NUCLEOTIDE SEQUENCE [LARGE SCALE GENOMIC DNA]</scope>
    <source>
        <strain evidence="4">ATCC 51220 / DSM 2926 / LMG 16218 / CuHBu1</strain>
    </source>
</reference>
<dbReference type="CDD" id="cd02440">
    <property type="entry name" value="AdoMet_MTases"/>
    <property type="match status" value="1"/>
</dbReference>
<dbReference type="GO" id="GO:0008168">
    <property type="term" value="F:methyltransferase activity"/>
    <property type="evidence" value="ECO:0007669"/>
    <property type="project" value="UniProtKB-KW"/>
</dbReference>
<dbReference type="PANTHER" id="PTHR43861">
    <property type="entry name" value="TRANS-ACONITATE 2-METHYLTRANSFERASE-RELATED"/>
    <property type="match status" value="1"/>
</dbReference>
<dbReference type="Gene3D" id="3.40.50.150">
    <property type="entry name" value="Vaccinia Virus protein VP39"/>
    <property type="match status" value="1"/>
</dbReference>
<dbReference type="Proteomes" id="UP000006875">
    <property type="component" value="Chromosome"/>
</dbReference>
<dbReference type="AlphaFoldDB" id="E3H892"/>
<dbReference type="eggNOG" id="COG2226">
    <property type="taxonomic scope" value="Bacteria"/>
</dbReference>
<organism evidence="3 4">
    <name type="scientific">Ilyobacter polytropus (strain ATCC 51220 / DSM 2926 / LMG 16218 / CuHBu1)</name>
    <dbReference type="NCBI Taxonomy" id="572544"/>
    <lineage>
        <taxon>Bacteria</taxon>
        <taxon>Fusobacteriati</taxon>
        <taxon>Fusobacteriota</taxon>
        <taxon>Fusobacteriia</taxon>
        <taxon>Fusobacteriales</taxon>
        <taxon>Fusobacteriaceae</taxon>
        <taxon>Ilyobacter</taxon>
    </lineage>
</organism>
<evidence type="ECO:0000259" key="2">
    <source>
        <dbReference type="Pfam" id="PF13649"/>
    </source>
</evidence>
<dbReference type="KEGG" id="ipo:Ilyop_0199"/>
<evidence type="ECO:0000313" key="3">
    <source>
        <dbReference type="EMBL" id="ADO81988.1"/>
    </source>
</evidence>
<accession>E3H892</accession>
<keyword evidence="4" id="KW-1185">Reference proteome</keyword>
<gene>
    <name evidence="3" type="ordered locus">Ilyop_0199</name>
</gene>
<dbReference type="SUPFAM" id="SSF53335">
    <property type="entry name" value="S-adenosyl-L-methionine-dependent methyltransferases"/>
    <property type="match status" value="1"/>
</dbReference>
<dbReference type="InterPro" id="IPR029063">
    <property type="entry name" value="SAM-dependent_MTases_sf"/>
</dbReference>
<dbReference type="GO" id="GO:0032259">
    <property type="term" value="P:methylation"/>
    <property type="evidence" value="ECO:0007669"/>
    <property type="project" value="UniProtKB-KW"/>
</dbReference>
<evidence type="ECO:0000256" key="1">
    <source>
        <dbReference type="ARBA" id="ARBA00022679"/>
    </source>
</evidence>
<keyword evidence="1" id="KW-0808">Transferase</keyword>
<sequence length="237" mass="28052">MYQEFAKVYDKFMELADYDEWHDFVSYVIEGNNPGGKTLLDLGCGTGEVLKRFLEEYECTGVDISEDMLLVTREKLNDLGKDVPLLCQDMKELSLDKKYDIVISLFDTVNHLVSIGDLEKLFERIKIHLNTKGIYIFDVVDRNFMDEMFPDGFFIDQREDMTVIWEHYFEDQLDCIETTFFVEEKEGLYKKYREKHIKKIYTHKEIQEAAEKSGLHVENIYEESSLAGERFFYVIKK</sequence>
<dbReference type="Pfam" id="PF13649">
    <property type="entry name" value="Methyltransf_25"/>
    <property type="match status" value="1"/>
</dbReference>
<dbReference type="RefSeq" id="WP_013386659.1">
    <property type="nucleotide sequence ID" value="NC_014632.1"/>
</dbReference>
<protein>
    <submittedName>
        <fullName evidence="3">Methyltransferase type 11</fullName>
    </submittedName>
</protein>